<gene>
    <name evidence="4" type="primary">hsdR</name>
    <name evidence="4" type="ORF">MNR06_00835</name>
</gene>
<dbReference type="RefSeq" id="WP_243537937.1">
    <property type="nucleotide sequence ID" value="NZ_CP093442.1"/>
</dbReference>
<proteinExistence type="predicted"/>
<dbReference type="InterPro" id="IPR027417">
    <property type="entry name" value="P-loop_NTPase"/>
</dbReference>
<dbReference type="InterPro" id="IPR014001">
    <property type="entry name" value="Helicase_ATP-bd"/>
</dbReference>
<evidence type="ECO:0000256" key="1">
    <source>
        <dbReference type="SAM" id="Coils"/>
    </source>
</evidence>
<protein>
    <submittedName>
        <fullName evidence="4">Type I restriction-modification system endonuclease</fullName>
        <ecNumber evidence="4">3.1.21.3</ecNumber>
    </submittedName>
</protein>
<dbReference type="PROSITE" id="PS51194">
    <property type="entry name" value="HELICASE_CTER"/>
    <property type="match status" value="1"/>
</dbReference>
<reference evidence="4" key="1">
    <citation type="submission" date="2022-03" db="EMBL/GenBank/DDBJ databases">
        <title>Genome Identification and Characterization of new species Bdellovibrio reynosense LBG001 sp. nov. from a Mexico soil sample.</title>
        <authorList>
            <person name="Camilli A."/>
            <person name="Ajao Y."/>
            <person name="Guo X."/>
        </authorList>
    </citation>
    <scope>NUCLEOTIDE SEQUENCE</scope>
    <source>
        <strain evidence="4">LBG001</strain>
    </source>
</reference>
<dbReference type="Pfam" id="PF04851">
    <property type="entry name" value="ResIII"/>
    <property type="match status" value="1"/>
</dbReference>
<dbReference type="Gene3D" id="3.90.1570.30">
    <property type="match status" value="1"/>
</dbReference>
<accession>A0ABY4C991</accession>
<feature type="domain" description="Helicase ATP-binding" evidence="2">
    <location>
        <begin position="384"/>
        <end position="569"/>
    </location>
</feature>
<dbReference type="EMBL" id="CP093442">
    <property type="protein sequence ID" value="UOF01497.1"/>
    <property type="molecule type" value="Genomic_DNA"/>
</dbReference>
<keyword evidence="4" id="KW-0255">Endonuclease</keyword>
<keyword evidence="4" id="KW-0378">Hydrolase</keyword>
<evidence type="ECO:0000313" key="4">
    <source>
        <dbReference type="EMBL" id="UOF01497.1"/>
    </source>
</evidence>
<evidence type="ECO:0000259" key="2">
    <source>
        <dbReference type="PROSITE" id="PS51192"/>
    </source>
</evidence>
<dbReference type="CDD" id="cd18799">
    <property type="entry name" value="SF2_C_EcoAI-like"/>
    <property type="match status" value="1"/>
</dbReference>
<dbReference type="InterPro" id="IPR001650">
    <property type="entry name" value="Helicase_C-like"/>
</dbReference>
<evidence type="ECO:0000259" key="3">
    <source>
        <dbReference type="PROSITE" id="PS51194"/>
    </source>
</evidence>
<dbReference type="CDD" id="cd18032">
    <property type="entry name" value="DEXHc_RE_I_III_res"/>
    <property type="match status" value="1"/>
</dbReference>
<dbReference type="Proteomes" id="UP000830116">
    <property type="component" value="Chromosome"/>
</dbReference>
<dbReference type="NCBIfam" id="NF008521">
    <property type="entry name" value="PRK11448.1"/>
    <property type="match status" value="1"/>
</dbReference>
<dbReference type="EC" id="3.1.21.3" evidence="4"/>
<dbReference type="SMART" id="SM00490">
    <property type="entry name" value="HELICc"/>
    <property type="match status" value="1"/>
</dbReference>
<dbReference type="PROSITE" id="PS51192">
    <property type="entry name" value="HELICASE_ATP_BIND_1"/>
    <property type="match status" value="1"/>
</dbReference>
<sequence length="1074" mass="123201">MSNVQFLKIYDSILVELFSRAEEYVHSDPNTALFKIRQFAEILAKYTAAQVGVPEWQQDKQVDLLNLFRNRGIYGQQALDLFHSIRKTGNKAAHTVHGSSSDALSHLKMAHHLAIIFHRTFSTDKTFTAEYKTPQPTAKVAVDILKAEKDRATDLEKEIKALHEKLRIIEANNEAQSATQKAAILSLKKASDDLQLDEKETRLLIDEQLRDAGWEVDTASLRYSKGTRPQKNKNIAIAEWPTENGNADYALFCGLKFVGVVEAKKKAKDVKSDLSQSERYSKGIKTSDEFELLGQWEKYSVPFLYSTNGRPYIEQLKEKSGIWFLDARLNANLPRPLVAWPSPEGLLSLSQKDESKAIQKLKDESTDYLPLRDYQKNAITKVEDTIAKGKREILVAMATGTGKTRTCIGLTYRLIKSERFNRILFLVDRTSLGGQAEDSFKEMKIENNKTFSDIYDIKGLDEIKPDTATKVHFATVQALIKRILYPSVEEPMIPIDQYDCIVIDECHRGYTLDKQLSGEEFQYRNEEDYISKYRRVVEYFDAVKIGLTATPALHTTEIFGKPVFTYSYREAVIDGYLVDHQEPYKIKTKLSEEGMKWKKNEDIKVYDPTTSKIQLEQTPDELALEVEDFNTNVITENFNKTVCEELVNHIEWDSNEKTLIFCARDDHADMVVRLLNDAFKAKYGDIDRNAITKITASVDKPLEKIRLFKNENFPSIVTTVDLLTTGIDVPEICNIVFLRQVKSRILYDQMIGRATRLCEKIQKDFFKIYDAVGLYDALQPYSAMKPVTPNPSITLEELAKELKNNKKSEVKDHIIEQIVAKLNARKRRIKGEAEAEFRQLTGGLDPEEYVEKMKTRSLTQQDWDLRFEQLAKWLDKLQQDKKKMIISEHDDQLIGVEQGFGETGRPEDYIEGFSKFIKDNVNKVQALIIIATRPRDLTKAELRELKLILDNQGYKEATLEKAYKEKLKSTREIAASLIGFVRREAIGDALIPFQERLDKAIVVIKSTHNFTPVQIKWIDRIKQQLEKEYVVDLESLDKGAFKIDGGLARANKIFDGKIEDILHEINELIWQQTV</sequence>
<evidence type="ECO:0000313" key="5">
    <source>
        <dbReference type="Proteomes" id="UP000830116"/>
    </source>
</evidence>
<dbReference type="Pfam" id="PF08463">
    <property type="entry name" value="EcoEI_R_C"/>
    <property type="match status" value="1"/>
</dbReference>
<dbReference type="SUPFAM" id="SSF52540">
    <property type="entry name" value="P-loop containing nucleoside triphosphate hydrolases"/>
    <property type="match status" value="1"/>
</dbReference>
<dbReference type="PANTHER" id="PTHR47396:SF1">
    <property type="entry name" value="ATP-DEPENDENT HELICASE IRC3-RELATED"/>
    <property type="match status" value="1"/>
</dbReference>
<dbReference type="Gene3D" id="3.40.50.300">
    <property type="entry name" value="P-loop containing nucleotide triphosphate hydrolases"/>
    <property type="match status" value="2"/>
</dbReference>
<dbReference type="PANTHER" id="PTHR47396">
    <property type="entry name" value="TYPE I RESTRICTION ENZYME ECOKI R PROTEIN"/>
    <property type="match status" value="1"/>
</dbReference>
<dbReference type="InterPro" id="IPR013670">
    <property type="entry name" value="EcoEI_R_C_dom"/>
</dbReference>
<keyword evidence="1" id="KW-0175">Coiled coil</keyword>
<keyword evidence="5" id="KW-1185">Reference proteome</keyword>
<dbReference type="InterPro" id="IPR050742">
    <property type="entry name" value="Helicase_Restrict-Modif_Enz"/>
</dbReference>
<name>A0ABY4C991_9BACT</name>
<feature type="coiled-coil region" evidence="1">
    <location>
        <begin position="145"/>
        <end position="172"/>
    </location>
</feature>
<feature type="domain" description="Helicase C-terminal" evidence="3">
    <location>
        <begin position="642"/>
        <end position="814"/>
    </location>
</feature>
<dbReference type="InterPro" id="IPR006935">
    <property type="entry name" value="Helicase/UvrB_N"/>
</dbReference>
<keyword evidence="4" id="KW-0540">Nuclease</keyword>
<organism evidence="4 5">
    <name type="scientific">Bdellovibrio reynosensis</name>
    <dbReference type="NCBI Taxonomy" id="2835041"/>
    <lineage>
        <taxon>Bacteria</taxon>
        <taxon>Pseudomonadati</taxon>
        <taxon>Bdellovibrionota</taxon>
        <taxon>Bdellovibrionia</taxon>
        <taxon>Bdellovibrionales</taxon>
        <taxon>Pseudobdellovibrionaceae</taxon>
        <taxon>Bdellovibrio</taxon>
    </lineage>
</organism>
<dbReference type="Pfam" id="PF00271">
    <property type="entry name" value="Helicase_C"/>
    <property type="match status" value="1"/>
</dbReference>
<dbReference type="SMART" id="SM00487">
    <property type="entry name" value="DEXDc"/>
    <property type="match status" value="1"/>
</dbReference>
<dbReference type="GO" id="GO:0009035">
    <property type="term" value="F:type I site-specific deoxyribonuclease activity"/>
    <property type="evidence" value="ECO:0007669"/>
    <property type="project" value="UniProtKB-EC"/>
</dbReference>